<dbReference type="RefSeq" id="WP_406333195.1">
    <property type="nucleotide sequence ID" value="NZ_CP108188.1"/>
</dbReference>
<keyword evidence="3" id="KW-1185">Reference proteome</keyword>
<dbReference type="SUPFAM" id="SSF52540">
    <property type="entry name" value="P-loop containing nucleoside triphosphate hydrolases"/>
    <property type="match status" value="1"/>
</dbReference>
<evidence type="ECO:0000313" key="2">
    <source>
        <dbReference type="EMBL" id="WTR68076.1"/>
    </source>
</evidence>
<evidence type="ECO:0000313" key="3">
    <source>
        <dbReference type="Proteomes" id="UP001622594"/>
    </source>
</evidence>
<feature type="domain" description="AAA+ ATPase" evidence="1">
    <location>
        <begin position="214"/>
        <end position="490"/>
    </location>
</feature>
<protein>
    <submittedName>
        <fullName evidence="2">SARP family transcriptional regulator</fullName>
    </submittedName>
</protein>
<dbReference type="SMART" id="SM00382">
    <property type="entry name" value="AAA"/>
    <property type="match status" value="1"/>
</dbReference>
<dbReference type="Pfam" id="PF13374">
    <property type="entry name" value="TPR_10"/>
    <property type="match status" value="1"/>
</dbReference>
<reference evidence="2 3" key="1">
    <citation type="submission" date="2022-10" db="EMBL/GenBank/DDBJ databases">
        <title>The complete genomes of actinobacterial strains from the NBC collection.</title>
        <authorList>
            <person name="Joergensen T.S."/>
            <person name="Alvarez Arevalo M."/>
            <person name="Sterndorff E.B."/>
            <person name="Faurdal D."/>
            <person name="Vuksanovic O."/>
            <person name="Mourched A.-S."/>
            <person name="Charusanti P."/>
            <person name="Shaw S."/>
            <person name="Blin K."/>
            <person name="Weber T."/>
        </authorList>
    </citation>
    <scope>NUCLEOTIDE SEQUENCE [LARGE SCALE GENOMIC DNA]</scope>
    <source>
        <strain evidence="2 3">NBC_00123</strain>
    </source>
</reference>
<proteinExistence type="predicted"/>
<dbReference type="InterPro" id="IPR011990">
    <property type="entry name" value="TPR-like_helical_dom_sf"/>
</dbReference>
<dbReference type="Gene3D" id="1.25.40.10">
    <property type="entry name" value="Tetratricopeptide repeat domain"/>
    <property type="match status" value="3"/>
</dbReference>
<name>A0ABZ1L435_9ACTN</name>
<dbReference type="SUPFAM" id="SSF48452">
    <property type="entry name" value="TPR-like"/>
    <property type="match status" value="3"/>
</dbReference>
<dbReference type="PANTHER" id="PTHR47691">
    <property type="entry name" value="REGULATOR-RELATED"/>
    <property type="match status" value="1"/>
</dbReference>
<evidence type="ECO:0000259" key="1">
    <source>
        <dbReference type="SMART" id="SM00382"/>
    </source>
</evidence>
<dbReference type="PRINTS" id="PR00364">
    <property type="entry name" value="DISEASERSIST"/>
</dbReference>
<gene>
    <name evidence="2" type="ORF">OG814_01800</name>
</gene>
<dbReference type="Proteomes" id="UP001622594">
    <property type="component" value="Chromosome"/>
</dbReference>
<dbReference type="InterPro" id="IPR019734">
    <property type="entry name" value="TPR_rpt"/>
</dbReference>
<organism evidence="2 3">
    <name type="scientific">Streptomyces zaomyceticus</name>
    <dbReference type="NCBI Taxonomy" id="68286"/>
    <lineage>
        <taxon>Bacteria</taxon>
        <taxon>Bacillati</taxon>
        <taxon>Actinomycetota</taxon>
        <taxon>Actinomycetes</taxon>
        <taxon>Kitasatosporales</taxon>
        <taxon>Streptomycetaceae</taxon>
        <taxon>Streptomyces</taxon>
    </lineage>
</organism>
<dbReference type="Pfam" id="PF13424">
    <property type="entry name" value="TPR_12"/>
    <property type="match status" value="1"/>
</dbReference>
<sequence length="1517" mass="163657">MLGPSVEIFGEGPDGGREASFEGLRRYPTPEDPWTGYGILQAKFRGRPEGAGKDADWLIRQIDSELKAWARPDSNRVRKGRMPEYLLIASNVALSSVPGSGGVDRVHRAVSERVRELGLPLKGWVVWHYSTMCRLLDDSRDIRHANADAVLPGDVLALLYEHVKQAETARSSPEPGAVPQPARGILPRRLRPLFGRGAEVEEARRLLESSGEERVRAVLVTGPPGIGKSSVALGLAHLVSDAYPDGQFHIDLALSAGEGEPVDLVTALLHTLLPGGDRFPEGRAQQLALLGGALSESRVLLLVDDVTSEDALLDVLHMDGPFAVVCTSRAKLSGLAGLVPVIDLPPLSSGHSEEMVRAVAGADRLTDEQVSSLAKACAGHPLALHIAAAHLARRPKVDVGRFLGDITDPDRTVRALKAGQTALLPVLERSFADLGREQAELFAALGVLPHMSLTTDVVAAVSARPGELDDDHVDRVSDLLDSLFELSLIEQIDEDRYVLHEILHGFARLKSAANALEAREAVVRRACLMLAVRARAATESIGFTDPEATVPARSNTDALHMLNADRPGAVAVIEMARRYGQWDPLVLLASDLTAFLWHGSHWTDLERVHRCVADAGTQSENPDWTATAQHNLAMVASHLGDSRRSVDLYRMSAETAHEANNPHQVFLAELALGSLLVNLGRGREAIPVLRNGLRFWRLVGDRRILAQALGNLGLAHMAIGRLRRAEDYLRASRNLSRDGSPADLSNRGAISALLRRTGRMAQAAHDASQDVSRARAVGSREWEAKALMELAETPVEERPASAPARPLEKALAIYRDTGDAQGQVRALFRLGEQAADRADTHLAATFLGECATLATRIGDFEHGARSSAYLASYHGGTGRTDEAEEHFDDALEMARHVGNPGVLALTLQKRAEYLWHRGRLGETVDLLSEAARHLEATEERKAQAQIKASLGEALIAAGRWREGAKELHTVTSALSPHASPSTKARAARGLAILYSLRGLHTEAMSAATEALERCDKAGDASGVLQCRMALGSVRARNGEWSAALGEYGKAAELAEQRSDVHVSVTARSQAAVCLLNTGEVDGAISLITELVPLAARLGMGTVQAALHGNLGVHHAGRHDYGAAAAEFRTALSLAEQLDNNPMRATCLLNLARAVGSLGNTDGSRAYGRRSFALHHDLGNWPEAGEALLHLGALHQRTAGAVDLPDLAELLGDSRHIDDRVLQSLHARIPRATETALAEPGPDSRGATTGGTRRIHVASPVRDALARLDVRALLQRLGNSRQQCAACNLLIDETGEAELLLLHHPGTKHVPLRLTHPHCARSQVLHLDGPLPTQPEMNTEIECILFGRDRAGIIADCYGGWGLLDEGNAVEDLVLRSFVQEGFTDLRSMLDLEEGQMLDFRNVPAVEGGGAEARLQDNRLSITGPHGQELLSPTPLNFYPHWYRKALDGSLIVVMGRNLQGLAADDDSYLLRALILGQTVGATVPLTVVRPRRNSPCPCMMRAGRKFKHCCGSGREPR</sequence>
<dbReference type="PANTHER" id="PTHR47691:SF3">
    <property type="entry name" value="HTH-TYPE TRANSCRIPTIONAL REGULATOR RV0890C-RELATED"/>
    <property type="match status" value="1"/>
</dbReference>
<accession>A0ABZ1L435</accession>
<dbReference type="Gene3D" id="3.40.50.300">
    <property type="entry name" value="P-loop containing nucleotide triphosphate hydrolases"/>
    <property type="match status" value="1"/>
</dbReference>
<dbReference type="InterPro" id="IPR027417">
    <property type="entry name" value="P-loop_NTPase"/>
</dbReference>
<dbReference type="EMBL" id="CP108188">
    <property type="protein sequence ID" value="WTR68076.1"/>
    <property type="molecule type" value="Genomic_DNA"/>
</dbReference>
<dbReference type="InterPro" id="IPR003593">
    <property type="entry name" value="AAA+_ATPase"/>
</dbReference>
<dbReference type="SMART" id="SM00028">
    <property type="entry name" value="TPR"/>
    <property type="match status" value="8"/>
</dbReference>